<reference evidence="3 4" key="1">
    <citation type="submission" date="2024-02" db="EMBL/GenBank/DDBJ databases">
        <title>Discinaceae phylogenomics.</title>
        <authorList>
            <person name="Dirks A.C."/>
            <person name="James T.Y."/>
        </authorList>
    </citation>
    <scope>NUCLEOTIDE SEQUENCE [LARGE SCALE GENOMIC DNA]</scope>
    <source>
        <strain evidence="3 4">ACD0624</strain>
    </source>
</reference>
<dbReference type="PANTHER" id="PTHR24094">
    <property type="entry name" value="SECRETED PROTEIN"/>
    <property type="match status" value="1"/>
</dbReference>
<keyword evidence="4" id="KW-1185">Reference proteome</keyword>
<gene>
    <name evidence="3" type="ORF">Q9L58_000248</name>
</gene>
<dbReference type="Pfam" id="PF07510">
    <property type="entry name" value="GmrSD_C"/>
    <property type="match status" value="1"/>
</dbReference>
<dbReference type="PANTHER" id="PTHR24094:SF15">
    <property type="entry name" value="AMP-DEPENDENT SYNTHETASE_LIGASE DOMAIN-CONTAINING PROTEIN-RELATED"/>
    <property type="match status" value="1"/>
</dbReference>
<comment type="caution">
    <text evidence="3">The sequence shown here is derived from an EMBL/GenBank/DDBJ whole genome shotgun (WGS) entry which is preliminary data.</text>
</comment>
<evidence type="ECO:0000313" key="4">
    <source>
        <dbReference type="Proteomes" id="UP001447188"/>
    </source>
</evidence>
<organism evidence="3 4">
    <name type="scientific">Discina gigas</name>
    <dbReference type="NCBI Taxonomy" id="1032678"/>
    <lineage>
        <taxon>Eukaryota</taxon>
        <taxon>Fungi</taxon>
        <taxon>Dikarya</taxon>
        <taxon>Ascomycota</taxon>
        <taxon>Pezizomycotina</taxon>
        <taxon>Pezizomycetes</taxon>
        <taxon>Pezizales</taxon>
        <taxon>Discinaceae</taxon>
        <taxon>Discina</taxon>
    </lineage>
</organism>
<evidence type="ECO:0000313" key="3">
    <source>
        <dbReference type="EMBL" id="KAL0640584.1"/>
    </source>
</evidence>
<keyword evidence="1" id="KW-0732">Signal</keyword>
<feature type="chain" id="PRO_5045130718" description="GmrSD restriction endonucleases C-terminal domain-containing protein" evidence="1">
    <location>
        <begin position="16"/>
        <end position="204"/>
    </location>
</feature>
<feature type="signal peptide" evidence="1">
    <location>
        <begin position="1"/>
        <end position="15"/>
    </location>
</feature>
<dbReference type="Proteomes" id="UP001447188">
    <property type="component" value="Unassembled WGS sequence"/>
</dbReference>
<evidence type="ECO:0000256" key="1">
    <source>
        <dbReference type="SAM" id="SignalP"/>
    </source>
</evidence>
<feature type="domain" description="GmrSD restriction endonucleases C-terminal" evidence="2">
    <location>
        <begin position="103"/>
        <end position="199"/>
    </location>
</feature>
<name>A0ABR3GXI9_9PEZI</name>
<proteinExistence type="predicted"/>
<accession>A0ABR3GXI9</accession>
<evidence type="ECO:0000259" key="2">
    <source>
        <dbReference type="Pfam" id="PF07510"/>
    </source>
</evidence>
<protein>
    <recommendedName>
        <fullName evidence="2">GmrSD restriction endonucleases C-terminal domain-containing protein</fullName>
    </recommendedName>
</protein>
<sequence length="204" mass="22007">MKFSALALFISVVSAAPAALQKRTPPNIPTAAAATTMLASLSIRTVDATGYDRDLFPHWITQSGTCNTREVVLKRDGTDVVQGSNCAATSGTWFSPYDNATWTDAADLDIDHMVPLSDAWKSGAGTWTTAKRQSFANDLTNPQLIAVTDNVNQSKGDKSPDVWKPSIASFHCTYARMWVKVKSVWELSVTAAEKSALTTMLGTC</sequence>
<dbReference type="EMBL" id="JBBBZM010000002">
    <property type="protein sequence ID" value="KAL0640584.1"/>
    <property type="molecule type" value="Genomic_DNA"/>
</dbReference>
<dbReference type="InterPro" id="IPR011089">
    <property type="entry name" value="GmrSD_C"/>
</dbReference>